<keyword evidence="5 7" id="KW-0418">Kinase</keyword>
<keyword evidence="4 7" id="KW-0547">Nucleotide-binding</keyword>
<dbReference type="EMBL" id="CP078093">
    <property type="protein sequence ID" value="QXM06881.1"/>
    <property type="molecule type" value="Genomic_DNA"/>
</dbReference>
<keyword evidence="10" id="KW-1185">Reference proteome</keyword>
<proteinExistence type="inferred from homology"/>
<keyword evidence="3 7" id="KW-0545">Nucleotide biosynthesis</keyword>
<dbReference type="Proteomes" id="UP000886818">
    <property type="component" value="Chromosome"/>
</dbReference>
<comment type="similarity">
    <text evidence="7">Belongs to the thymidylate kinase family.</text>
</comment>
<evidence type="ECO:0000256" key="3">
    <source>
        <dbReference type="ARBA" id="ARBA00022727"/>
    </source>
</evidence>
<dbReference type="InterPro" id="IPR039430">
    <property type="entry name" value="Thymidylate_kin-like_dom"/>
</dbReference>
<comment type="caution">
    <text evidence="7">Lacks conserved residue(s) required for the propagation of feature annotation.</text>
</comment>
<evidence type="ECO:0000313" key="9">
    <source>
        <dbReference type="EMBL" id="QXM06881.1"/>
    </source>
</evidence>
<sequence>MILETGGTKVKGKLFVIESGVDASGKATQSEKLYKRLLAEGMNIKKITFPNYESQASALVKMYLNGDFGNKPDDVNPYTASTFYAVDRYASYVKDWKTFLEDGGIIIADRYTTSNMVHQASKFQTQKEKGIFLDWLWDLEFKKMELPIPDEVIFLNMSPEVSYQLMKNRMNKINGQMKKDIHERDFEYLKKTYENALWVANKYHWKKIECIKNQKLKSIDEIHEEIYKIVKEKL</sequence>
<comment type="function">
    <text evidence="7">Phosphorylation of dTMP to form dTDP in both de novo and salvage pathways of dTTP synthesis.</text>
</comment>
<evidence type="ECO:0000256" key="2">
    <source>
        <dbReference type="ARBA" id="ARBA00022679"/>
    </source>
</evidence>
<dbReference type="InterPro" id="IPR018094">
    <property type="entry name" value="Thymidylate_kinase"/>
</dbReference>
<name>A0ABX8RDP0_9CLOT</name>
<dbReference type="Pfam" id="PF02223">
    <property type="entry name" value="Thymidylate_kin"/>
    <property type="match status" value="1"/>
</dbReference>
<dbReference type="EC" id="2.7.4.9" evidence="7"/>
<evidence type="ECO:0000259" key="8">
    <source>
        <dbReference type="Pfam" id="PF02223"/>
    </source>
</evidence>
<gene>
    <name evidence="7" type="primary">tmk</name>
    <name evidence="9" type="ORF">KVH43_03930</name>
</gene>
<evidence type="ECO:0000256" key="5">
    <source>
        <dbReference type="ARBA" id="ARBA00022777"/>
    </source>
</evidence>
<organism evidence="9 10">
    <name type="scientific">Crassaminicella indica</name>
    <dbReference type="NCBI Taxonomy" id="2855394"/>
    <lineage>
        <taxon>Bacteria</taxon>
        <taxon>Bacillati</taxon>
        <taxon>Bacillota</taxon>
        <taxon>Clostridia</taxon>
        <taxon>Eubacteriales</taxon>
        <taxon>Clostridiaceae</taxon>
        <taxon>Crassaminicella</taxon>
    </lineage>
</organism>
<dbReference type="PANTHER" id="PTHR10344:SF4">
    <property type="entry name" value="UMP-CMP KINASE 2, MITOCHONDRIAL"/>
    <property type="match status" value="1"/>
</dbReference>
<comment type="catalytic activity">
    <reaction evidence="7">
        <text>dTMP + ATP = dTDP + ADP</text>
        <dbReference type="Rhea" id="RHEA:13517"/>
        <dbReference type="ChEBI" id="CHEBI:30616"/>
        <dbReference type="ChEBI" id="CHEBI:58369"/>
        <dbReference type="ChEBI" id="CHEBI:63528"/>
        <dbReference type="ChEBI" id="CHEBI:456216"/>
        <dbReference type="EC" id="2.7.4.9"/>
    </reaction>
</comment>
<dbReference type="PANTHER" id="PTHR10344">
    <property type="entry name" value="THYMIDYLATE KINASE"/>
    <property type="match status" value="1"/>
</dbReference>
<dbReference type="HAMAP" id="MF_00165">
    <property type="entry name" value="Thymidylate_kinase"/>
    <property type="match status" value="1"/>
</dbReference>
<evidence type="ECO:0000313" key="10">
    <source>
        <dbReference type="Proteomes" id="UP000886818"/>
    </source>
</evidence>
<reference evidence="9" key="1">
    <citation type="submission" date="2021-07" db="EMBL/GenBank/DDBJ databases">
        <title>Complete genome sequence of Crassaminicella sp. 143-21, isolated from a deep-sea hydrothermal vent.</title>
        <authorList>
            <person name="Li X."/>
        </authorList>
    </citation>
    <scope>NUCLEOTIDE SEQUENCE</scope>
    <source>
        <strain evidence="9">143-21</strain>
    </source>
</reference>
<dbReference type="GO" id="GO:0016301">
    <property type="term" value="F:kinase activity"/>
    <property type="evidence" value="ECO:0007669"/>
    <property type="project" value="UniProtKB-KW"/>
</dbReference>
<feature type="domain" description="Thymidylate kinase-like" evidence="8">
    <location>
        <begin position="20"/>
        <end position="225"/>
    </location>
</feature>
<evidence type="ECO:0000256" key="7">
    <source>
        <dbReference type="HAMAP-Rule" id="MF_00165"/>
    </source>
</evidence>
<keyword evidence="6 7" id="KW-0067">ATP-binding</keyword>
<accession>A0ABX8RDP0</accession>
<evidence type="ECO:0000256" key="6">
    <source>
        <dbReference type="ARBA" id="ARBA00022840"/>
    </source>
</evidence>
<evidence type="ECO:0000256" key="1">
    <source>
        <dbReference type="ARBA" id="ARBA00017144"/>
    </source>
</evidence>
<evidence type="ECO:0000256" key="4">
    <source>
        <dbReference type="ARBA" id="ARBA00022741"/>
    </source>
</evidence>
<protein>
    <recommendedName>
        <fullName evidence="1 7">Thymidylate kinase</fullName>
        <ecNumber evidence="7">2.7.4.9</ecNumber>
    </recommendedName>
    <alternativeName>
        <fullName evidence="7">dTMP kinase</fullName>
    </alternativeName>
</protein>
<keyword evidence="2 7" id="KW-0808">Transferase</keyword>